<dbReference type="InterPro" id="IPR015947">
    <property type="entry name" value="PUA-like_sf"/>
</dbReference>
<dbReference type="Pfam" id="PF01878">
    <property type="entry name" value="EVE"/>
    <property type="match status" value="1"/>
</dbReference>
<name>A0A1C3VDH7_9HYPH</name>
<dbReference type="Gene3D" id="3.10.590.10">
    <property type="entry name" value="ph1033 like domains"/>
    <property type="match status" value="1"/>
</dbReference>
<comment type="similarity">
    <text evidence="1">Belongs to the UPF0310 family.</text>
</comment>
<dbReference type="HAMAP" id="MF_00771">
    <property type="entry name" value="UPF0310"/>
    <property type="match status" value="1"/>
</dbReference>
<evidence type="ECO:0000256" key="1">
    <source>
        <dbReference type="HAMAP-Rule" id="MF_00771"/>
    </source>
</evidence>
<keyword evidence="4" id="KW-1185">Reference proteome</keyword>
<evidence type="ECO:0000313" key="4">
    <source>
        <dbReference type="Proteomes" id="UP000199101"/>
    </source>
</evidence>
<accession>A0A1C3VDH7</accession>
<evidence type="ECO:0000313" key="3">
    <source>
        <dbReference type="EMBL" id="SCB25745.1"/>
    </source>
</evidence>
<dbReference type="CDD" id="cd21132">
    <property type="entry name" value="EVE-like"/>
    <property type="match status" value="1"/>
</dbReference>
<sequence>MLFKASNRNDAALFPREDQINRGAALRLLPHANTSSRQPEPEQRSYWLAVASAEHVRIGREHGFMQVNHGKRAPLKRIKPGDGIVYYSPSVKMGERDGFQSFTAIGFVREGEPYLAEMGCGKAYRKDVDWLDAPEQPLRPLLGWLDFTQDKNWGYRLRFGLVEFGQSDFEFLEEILMSELEVVKQRRLQA</sequence>
<dbReference type="InterPro" id="IPR002740">
    <property type="entry name" value="EVE_domain"/>
</dbReference>
<proteinExistence type="inferred from homology"/>
<gene>
    <name evidence="3" type="ORF">GA0061103_3548</name>
</gene>
<dbReference type="STRING" id="410764.GA0061103_3548"/>
<protein>
    <recommendedName>
        <fullName evidence="1">UPF0310 protein GA0061103_3548</fullName>
    </recommendedName>
</protein>
<dbReference type="EMBL" id="FMAG01000003">
    <property type="protein sequence ID" value="SCB25745.1"/>
    <property type="molecule type" value="Genomic_DNA"/>
</dbReference>
<evidence type="ECO:0000259" key="2">
    <source>
        <dbReference type="Pfam" id="PF01878"/>
    </source>
</evidence>
<dbReference type="SUPFAM" id="SSF88697">
    <property type="entry name" value="PUA domain-like"/>
    <property type="match status" value="1"/>
</dbReference>
<dbReference type="RefSeq" id="WP_092711587.1">
    <property type="nucleotide sequence ID" value="NZ_FMAG01000003.1"/>
</dbReference>
<dbReference type="OrthoDB" id="9793567at2"/>
<dbReference type="Proteomes" id="UP000199101">
    <property type="component" value="Unassembled WGS sequence"/>
</dbReference>
<dbReference type="NCBIfam" id="NF002616">
    <property type="entry name" value="PRK02268.1-2"/>
    <property type="match status" value="1"/>
</dbReference>
<dbReference type="InterPro" id="IPR022996">
    <property type="entry name" value="UPF0310"/>
</dbReference>
<organism evidence="3 4">
    <name type="scientific">Rhizobium multihospitium</name>
    <dbReference type="NCBI Taxonomy" id="410764"/>
    <lineage>
        <taxon>Bacteria</taxon>
        <taxon>Pseudomonadati</taxon>
        <taxon>Pseudomonadota</taxon>
        <taxon>Alphaproteobacteria</taxon>
        <taxon>Hyphomicrobiales</taxon>
        <taxon>Rhizobiaceae</taxon>
        <taxon>Rhizobium/Agrobacterium group</taxon>
        <taxon>Rhizobium</taxon>
    </lineage>
</organism>
<reference evidence="4" key="1">
    <citation type="submission" date="2016-08" db="EMBL/GenBank/DDBJ databases">
        <authorList>
            <person name="Varghese N."/>
            <person name="Submissions Spin"/>
        </authorList>
    </citation>
    <scope>NUCLEOTIDE SEQUENCE [LARGE SCALE GENOMIC DNA]</scope>
    <source>
        <strain evidence="4">HAMBI 2975</strain>
    </source>
</reference>
<dbReference type="AlphaFoldDB" id="A0A1C3VDH7"/>
<feature type="domain" description="EVE" evidence="2">
    <location>
        <begin position="46"/>
        <end position="174"/>
    </location>
</feature>